<dbReference type="OrthoDB" id="108903at2"/>
<evidence type="ECO:0000313" key="3">
    <source>
        <dbReference type="EMBL" id="QBD76149.1"/>
    </source>
</evidence>
<proteinExistence type="predicted"/>
<feature type="transmembrane region" description="Helical" evidence="1">
    <location>
        <begin position="23"/>
        <end position="45"/>
    </location>
</feature>
<dbReference type="GO" id="GO:0006281">
    <property type="term" value="P:DNA repair"/>
    <property type="evidence" value="ECO:0007669"/>
    <property type="project" value="TreeGrafter"/>
</dbReference>
<dbReference type="SUPFAM" id="SSF69322">
    <property type="entry name" value="Tricorn protease domain 2"/>
    <property type="match status" value="1"/>
</dbReference>
<dbReference type="PANTHER" id="PTHR19932:SF10">
    <property type="entry name" value="WD REPEAT AND HMG-BOX DNA-BINDING PROTEIN 1"/>
    <property type="match status" value="1"/>
</dbReference>
<evidence type="ECO:0000259" key="2">
    <source>
        <dbReference type="Pfam" id="PF08662"/>
    </source>
</evidence>
<dbReference type="InterPro" id="IPR011659">
    <property type="entry name" value="WD40"/>
</dbReference>
<dbReference type="GO" id="GO:0006261">
    <property type="term" value="P:DNA-templated DNA replication"/>
    <property type="evidence" value="ECO:0007669"/>
    <property type="project" value="TreeGrafter"/>
</dbReference>
<dbReference type="InterPro" id="IPR015943">
    <property type="entry name" value="WD40/YVTN_repeat-like_dom_sf"/>
</dbReference>
<keyword evidence="1" id="KW-1133">Transmembrane helix</keyword>
<keyword evidence="1" id="KW-0472">Membrane</keyword>
<sequence length="398" mass="42064">MTSPSQRSGAYPPPSQPKQCRSILRGVALGPITAVAFLAILSFVLSACQSPLQTAANASSIAADAVGQAQSSQAISSAKQICTFTTAIENRQFHSRIGTTNMLLGPELSWSTQGQLAASGSKTLQFASATNCQMAASAQAQTMHSVSWSPDGSKLAMLGNQALDVVDHQGHTLLHRTFAQLQATIVDDVFWTSDNNKIIFTSDNTSIPNKFNSSIKSINVPDGSNLTMLWALPTNNLPFVLSADNQTVGVYSIDPATKKPSFAIWNLNTKKQVSKLSSFSGGPALSPDGSLLALDQTNQIEFYSTADGKPVGSVNADKRTANTILAWSPDGKYIARNTGAITIYDVQAKKEVAKFGQVDAQHAITTLAWSPDSKGLVSASGPSNSTSPQATVQVWALN</sequence>
<dbReference type="RefSeq" id="WP_129886744.1">
    <property type="nucleotide sequence ID" value="NZ_CP035758.1"/>
</dbReference>
<dbReference type="Proteomes" id="UP000290365">
    <property type="component" value="Chromosome"/>
</dbReference>
<reference evidence="3 4" key="1">
    <citation type="submission" date="2019-01" db="EMBL/GenBank/DDBJ databases">
        <title>Ktedonosporobacter rubrisoli SCAWS-G2.</title>
        <authorList>
            <person name="Huang Y."/>
            <person name="Yan B."/>
        </authorList>
    </citation>
    <scope>NUCLEOTIDE SEQUENCE [LARGE SCALE GENOMIC DNA]</scope>
    <source>
        <strain evidence="3 4">SCAWS-G2</strain>
    </source>
</reference>
<dbReference type="InterPro" id="IPR013979">
    <property type="entry name" value="TIF_beta_prop-like"/>
</dbReference>
<organism evidence="3 4">
    <name type="scientific">Ktedonosporobacter rubrisoli</name>
    <dbReference type="NCBI Taxonomy" id="2509675"/>
    <lineage>
        <taxon>Bacteria</taxon>
        <taxon>Bacillati</taxon>
        <taxon>Chloroflexota</taxon>
        <taxon>Ktedonobacteria</taxon>
        <taxon>Ktedonobacterales</taxon>
        <taxon>Ktedonosporobacteraceae</taxon>
        <taxon>Ktedonosporobacter</taxon>
    </lineage>
</organism>
<evidence type="ECO:0000313" key="4">
    <source>
        <dbReference type="Proteomes" id="UP000290365"/>
    </source>
</evidence>
<dbReference type="KEGG" id="kbs:EPA93_09060"/>
<dbReference type="Pfam" id="PF07676">
    <property type="entry name" value="PD40"/>
    <property type="match status" value="1"/>
</dbReference>
<dbReference type="EMBL" id="CP035758">
    <property type="protein sequence ID" value="QBD76149.1"/>
    <property type="molecule type" value="Genomic_DNA"/>
</dbReference>
<protein>
    <submittedName>
        <fullName evidence="3">WD40 repeat domain-containing protein</fullName>
    </submittedName>
</protein>
<dbReference type="AlphaFoldDB" id="A0A4P6JLP2"/>
<keyword evidence="1" id="KW-0812">Transmembrane</keyword>
<name>A0A4P6JLP2_KTERU</name>
<dbReference type="GO" id="GO:0003682">
    <property type="term" value="F:chromatin binding"/>
    <property type="evidence" value="ECO:0007669"/>
    <property type="project" value="TreeGrafter"/>
</dbReference>
<dbReference type="PANTHER" id="PTHR19932">
    <property type="entry name" value="WD REPEAT AND HMG-BOX DNA BINDING PROTEIN"/>
    <property type="match status" value="1"/>
</dbReference>
<dbReference type="Pfam" id="PF08662">
    <property type="entry name" value="eIF2A"/>
    <property type="match status" value="1"/>
</dbReference>
<evidence type="ECO:0000256" key="1">
    <source>
        <dbReference type="SAM" id="Phobius"/>
    </source>
</evidence>
<dbReference type="Gene3D" id="2.130.10.10">
    <property type="entry name" value="YVTN repeat-like/Quinoprotein amine dehydrogenase"/>
    <property type="match status" value="2"/>
</dbReference>
<keyword evidence="4" id="KW-1185">Reference proteome</keyword>
<feature type="domain" description="Translation initiation factor beta propellor-like" evidence="2">
    <location>
        <begin position="298"/>
        <end position="380"/>
    </location>
</feature>
<accession>A0A4P6JLP2</accession>
<gene>
    <name evidence="3" type="ORF">EPA93_09060</name>
</gene>